<dbReference type="EMBL" id="JACHVZ010000003">
    <property type="protein sequence ID" value="MBB2926624.1"/>
    <property type="molecule type" value="Genomic_DNA"/>
</dbReference>
<dbReference type="InterPro" id="IPR001763">
    <property type="entry name" value="Rhodanese-like_dom"/>
</dbReference>
<feature type="domain" description="Rhodanese" evidence="1">
    <location>
        <begin position="27"/>
        <end position="61"/>
    </location>
</feature>
<evidence type="ECO:0000313" key="2">
    <source>
        <dbReference type="EMBL" id="MBB2926624.1"/>
    </source>
</evidence>
<reference evidence="2 3" key="1">
    <citation type="submission" date="2020-08" db="EMBL/GenBank/DDBJ databases">
        <title>Genomic Encyclopedia of Type Strains, Phase IV (KMG-V): Genome sequencing to study the core and pangenomes of soil and plant-associated prokaryotes.</title>
        <authorList>
            <person name="Whitman W."/>
        </authorList>
    </citation>
    <scope>NUCLEOTIDE SEQUENCE [LARGE SCALE GENOMIC DNA]</scope>
    <source>
        <strain evidence="2 3">SRMrh-85</strain>
    </source>
</reference>
<organism evidence="2 3">
    <name type="scientific">Paraburkholderia silvatlantica</name>
    <dbReference type="NCBI Taxonomy" id="321895"/>
    <lineage>
        <taxon>Bacteria</taxon>
        <taxon>Pseudomonadati</taxon>
        <taxon>Pseudomonadota</taxon>
        <taxon>Betaproteobacteria</taxon>
        <taxon>Burkholderiales</taxon>
        <taxon>Burkholderiaceae</taxon>
        <taxon>Paraburkholderia</taxon>
    </lineage>
</organism>
<dbReference type="InterPro" id="IPR036873">
    <property type="entry name" value="Rhodanese-like_dom_sf"/>
</dbReference>
<dbReference type="PROSITE" id="PS50206">
    <property type="entry name" value="RHODANESE_3"/>
    <property type="match status" value="1"/>
</dbReference>
<keyword evidence="3" id="KW-1185">Reference proteome</keyword>
<dbReference type="Proteomes" id="UP000533533">
    <property type="component" value="Unassembled WGS sequence"/>
</dbReference>
<accession>A0ABR6FJA8</accession>
<proteinExistence type="predicted"/>
<comment type="caution">
    <text evidence="2">The sequence shown here is derived from an EMBL/GenBank/DDBJ whole genome shotgun (WGS) entry which is preliminary data.</text>
</comment>
<name>A0ABR6FJA8_9BURK</name>
<gene>
    <name evidence="2" type="ORF">FHX59_001033</name>
</gene>
<dbReference type="Gene3D" id="3.40.250.10">
    <property type="entry name" value="Rhodanese-like domain"/>
    <property type="match status" value="1"/>
</dbReference>
<protein>
    <recommendedName>
        <fullName evidence="1">Rhodanese domain-containing protein</fullName>
    </recommendedName>
</protein>
<sequence>MIRPGLAAPLAGGPQHVTLVADDPRLAAWAVADLAEAGRHAFAVLDGGLAAWRAQGEAVHRAPDALAPAERIDFLFFVHDRHTGNKAASREYLAWELGLLAQLDDEKRNGFRPLKASA</sequence>
<evidence type="ECO:0000313" key="3">
    <source>
        <dbReference type="Proteomes" id="UP000533533"/>
    </source>
</evidence>
<dbReference type="SUPFAM" id="SSF52821">
    <property type="entry name" value="Rhodanese/Cell cycle control phosphatase"/>
    <property type="match status" value="1"/>
</dbReference>
<evidence type="ECO:0000259" key="1">
    <source>
        <dbReference type="PROSITE" id="PS50206"/>
    </source>
</evidence>